<evidence type="ECO:0000313" key="2">
    <source>
        <dbReference type="Proteomes" id="UP001589670"/>
    </source>
</evidence>
<accession>A0ABV5I4Q5</accession>
<evidence type="ECO:0000313" key="1">
    <source>
        <dbReference type="EMBL" id="MFB9151171.1"/>
    </source>
</evidence>
<proteinExistence type="predicted"/>
<comment type="caution">
    <text evidence="1">The sequence shown here is derived from an EMBL/GenBank/DDBJ whole genome shotgun (WGS) entry which is preliminary data.</text>
</comment>
<name>A0ABV5I4Q5_9RHOB</name>
<gene>
    <name evidence="1" type="ORF">ACFFU4_15580</name>
</gene>
<dbReference type="Proteomes" id="UP001589670">
    <property type="component" value="Unassembled WGS sequence"/>
</dbReference>
<dbReference type="RefSeq" id="WP_377070742.1">
    <property type="nucleotide sequence ID" value="NZ_JBHMEC010000026.1"/>
</dbReference>
<protein>
    <submittedName>
        <fullName evidence="1">Uncharacterized protein</fullName>
    </submittedName>
</protein>
<reference evidence="1 2" key="1">
    <citation type="submission" date="2024-09" db="EMBL/GenBank/DDBJ databases">
        <authorList>
            <person name="Sun Q."/>
            <person name="Mori K."/>
        </authorList>
    </citation>
    <scope>NUCLEOTIDE SEQUENCE [LARGE SCALE GENOMIC DNA]</scope>
    <source>
        <strain evidence="1 2">CECT 9424</strain>
    </source>
</reference>
<sequence>MTHLDAELDRLQTLIGATGADARYRHEPQLRRVIARLRDEGHAVPDRIKALHTTLLSEAIEAEFDNMPV</sequence>
<dbReference type="EMBL" id="JBHMEC010000026">
    <property type="protein sequence ID" value="MFB9151171.1"/>
    <property type="molecule type" value="Genomic_DNA"/>
</dbReference>
<organism evidence="1 2">
    <name type="scientific">Roseovarius ramblicola</name>
    <dbReference type="NCBI Taxonomy" id="2022336"/>
    <lineage>
        <taxon>Bacteria</taxon>
        <taxon>Pseudomonadati</taxon>
        <taxon>Pseudomonadota</taxon>
        <taxon>Alphaproteobacteria</taxon>
        <taxon>Rhodobacterales</taxon>
        <taxon>Roseobacteraceae</taxon>
        <taxon>Roseovarius</taxon>
    </lineage>
</organism>
<keyword evidence="2" id="KW-1185">Reference proteome</keyword>